<feature type="active site" description="Nucleophile" evidence="4">
    <location>
        <position position="38"/>
    </location>
</feature>
<dbReference type="EMBL" id="JAJEPS010000001">
    <property type="protein sequence ID" value="MCC2124658.1"/>
    <property type="molecule type" value="Genomic_DNA"/>
</dbReference>
<dbReference type="PANTHER" id="PTHR14226:SF25">
    <property type="entry name" value="PHOSPHOESTERASE"/>
    <property type="match status" value="1"/>
</dbReference>
<evidence type="ECO:0000259" key="5">
    <source>
        <dbReference type="PROSITE" id="PS51635"/>
    </source>
</evidence>
<evidence type="ECO:0000256" key="2">
    <source>
        <dbReference type="ARBA" id="ARBA00022963"/>
    </source>
</evidence>
<dbReference type="InterPro" id="IPR037483">
    <property type="entry name" value="YjjU-like"/>
</dbReference>
<dbReference type="InterPro" id="IPR002641">
    <property type="entry name" value="PNPLA_dom"/>
</dbReference>
<dbReference type="GO" id="GO:0016042">
    <property type="term" value="P:lipid catabolic process"/>
    <property type="evidence" value="ECO:0007669"/>
    <property type="project" value="UniProtKB-UniRule"/>
</dbReference>
<dbReference type="AlphaFoldDB" id="A0AAE3A703"/>
<reference evidence="6 7" key="1">
    <citation type="submission" date="2021-10" db="EMBL/GenBank/DDBJ databases">
        <title>Anaerobic single-cell dispensing facilitates the cultivation of human gut bacteria.</title>
        <authorList>
            <person name="Afrizal A."/>
        </authorList>
    </citation>
    <scope>NUCLEOTIDE SEQUENCE [LARGE SCALE GENOMIC DNA]</scope>
    <source>
        <strain evidence="6 7">CLA-AA-H276</strain>
    </source>
</reference>
<keyword evidence="1 4" id="KW-0378">Hydrolase</keyword>
<dbReference type="SUPFAM" id="SSF52151">
    <property type="entry name" value="FabD/lysophospholipase-like"/>
    <property type="match status" value="1"/>
</dbReference>
<dbReference type="InterPro" id="IPR045943">
    <property type="entry name" value="DUF6363"/>
</dbReference>
<dbReference type="Gene3D" id="3.40.1090.10">
    <property type="entry name" value="Cytosolic phospholipase A2 catalytic domain"/>
    <property type="match status" value="2"/>
</dbReference>
<keyword evidence="2 4" id="KW-0442">Lipid degradation</keyword>
<protein>
    <submittedName>
        <fullName evidence="6">Patatin family protein</fullName>
    </submittedName>
</protein>
<feature type="active site" description="Proton acceptor" evidence="4">
    <location>
        <position position="157"/>
    </location>
</feature>
<dbReference type="PANTHER" id="PTHR14226">
    <property type="entry name" value="NEUROPATHY TARGET ESTERASE/SWISS CHEESE D.MELANOGASTER"/>
    <property type="match status" value="1"/>
</dbReference>
<name>A0AAE3A703_9FIRM</name>
<evidence type="ECO:0000313" key="6">
    <source>
        <dbReference type="EMBL" id="MCC2124658.1"/>
    </source>
</evidence>
<dbReference type="Pfam" id="PF19890">
    <property type="entry name" value="DUF6363"/>
    <property type="match status" value="1"/>
</dbReference>
<comment type="caution">
    <text evidence="6">The sequence shown here is derived from an EMBL/GenBank/DDBJ whole genome shotgun (WGS) entry which is preliminary data.</text>
</comment>
<dbReference type="CDD" id="cd07208">
    <property type="entry name" value="Pat_hypo_Ecoli_yjju_like"/>
    <property type="match status" value="1"/>
</dbReference>
<keyword evidence="3 4" id="KW-0443">Lipid metabolism</keyword>
<proteinExistence type="predicted"/>
<sequence length="281" mass="31849">MKTGLVLEGGAMRGIYTAGVLDAFLEQDIKVDGVIGVSAGAVHGCSYVSGQHGRSIRYYLKYMKDPRFMSFRSLLKTGNLVETEFCYHELPDKLDIFDRKAFEESPITFYVTCTNVETGKAEYIRMDNMDEIDYMRASASMPLVSQIVEVGGMKLLDGGVADSVPLDAFRKLGYEKNIVVLTRQKGYRKKPSSMALAGRIYRKYPAFVEAMKERYQHYNDTMDEIDRLEEAGEILVIRPSCDPDIGRMDKRPEKVMSVYQLGYADAQAKMEAVREFFARSF</sequence>
<accession>A0AAE3A703</accession>
<feature type="domain" description="PNPLA" evidence="5">
    <location>
        <begin position="5"/>
        <end position="170"/>
    </location>
</feature>
<dbReference type="GO" id="GO:0016787">
    <property type="term" value="F:hydrolase activity"/>
    <property type="evidence" value="ECO:0007669"/>
    <property type="project" value="UniProtKB-UniRule"/>
</dbReference>
<dbReference type="InterPro" id="IPR050301">
    <property type="entry name" value="NTE"/>
</dbReference>
<dbReference type="Proteomes" id="UP001198220">
    <property type="component" value="Unassembled WGS sequence"/>
</dbReference>
<dbReference type="Pfam" id="PF01734">
    <property type="entry name" value="Patatin"/>
    <property type="match status" value="1"/>
</dbReference>
<evidence type="ECO:0000256" key="3">
    <source>
        <dbReference type="ARBA" id="ARBA00023098"/>
    </source>
</evidence>
<keyword evidence="7" id="KW-1185">Reference proteome</keyword>
<feature type="short sequence motif" description="DGA/G" evidence="4">
    <location>
        <begin position="157"/>
        <end position="159"/>
    </location>
</feature>
<evidence type="ECO:0000256" key="4">
    <source>
        <dbReference type="PROSITE-ProRule" id="PRU01161"/>
    </source>
</evidence>
<dbReference type="InterPro" id="IPR016035">
    <property type="entry name" value="Acyl_Trfase/lysoPLipase"/>
</dbReference>
<evidence type="ECO:0000313" key="7">
    <source>
        <dbReference type="Proteomes" id="UP001198220"/>
    </source>
</evidence>
<gene>
    <name evidence="6" type="ORF">LKD36_00520</name>
</gene>
<evidence type="ECO:0000256" key="1">
    <source>
        <dbReference type="ARBA" id="ARBA00022801"/>
    </source>
</evidence>
<feature type="short sequence motif" description="GXSXG" evidence="4">
    <location>
        <begin position="36"/>
        <end position="40"/>
    </location>
</feature>
<dbReference type="RefSeq" id="WP_308458247.1">
    <property type="nucleotide sequence ID" value="NZ_JAJEPS010000001.1"/>
</dbReference>
<comment type="caution">
    <text evidence="4">Lacks conserved residue(s) required for the propagation of feature annotation.</text>
</comment>
<organism evidence="6 7">
    <name type="scientific">Hominiventricola filiformis</name>
    <dbReference type="NCBI Taxonomy" id="2885352"/>
    <lineage>
        <taxon>Bacteria</taxon>
        <taxon>Bacillati</taxon>
        <taxon>Bacillota</taxon>
        <taxon>Clostridia</taxon>
        <taxon>Lachnospirales</taxon>
        <taxon>Lachnospiraceae</taxon>
        <taxon>Hominiventricola</taxon>
    </lineage>
</organism>
<dbReference type="PROSITE" id="PS51635">
    <property type="entry name" value="PNPLA"/>
    <property type="match status" value="1"/>
</dbReference>